<feature type="compositionally biased region" description="Acidic residues" evidence="1">
    <location>
        <begin position="156"/>
        <end position="165"/>
    </location>
</feature>
<reference evidence="3" key="3">
    <citation type="submission" date="2017-04" db="EMBL/GenBank/DDBJ databases">
        <title>Population genomics of picophytoplankton unveils novel chromosome hypervariability.</title>
        <authorList>
            <consortium name="DOE Joint Genome Institute"/>
            <person name="Blanc-Mathieu R."/>
            <person name="Krasovec M."/>
            <person name="Hebrard M."/>
            <person name="Yau S."/>
            <person name="Desgranges E."/>
            <person name="Martin J."/>
            <person name="Schackwitz W."/>
            <person name="Kuo A."/>
            <person name="Salin G."/>
            <person name="Donnadieu C."/>
            <person name="Desdevises Y."/>
            <person name="Sanchez-Ferandin S."/>
            <person name="Moreau H."/>
            <person name="Rivals E."/>
            <person name="Grigoriev I.V."/>
            <person name="Grimsley N."/>
            <person name="Eyre-Walker A."/>
            <person name="Piganeau G."/>
        </authorList>
    </citation>
    <scope>NUCLEOTIDE SEQUENCE [LARGE SCALE GENOMIC DNA]</scope>
    <source>
        <strain evidence="3">RCC 1115</strain>
    </source>
</reference>
<reference evidence="2" key="2">
    <citation type="journal article" date="2014" name="BMC Genomics">
        <title>An improved genome of the model marine alga Ostreococcus tauri unfolds by assessing Illumina de novo assemblies.</title>
        <authorList>
            <person name="Blanc-Mathieu R."/>
            <person name="Verhelst B."/>
            <person name="Derelle E."/>
            <person name="Rombauts S."/>
            <person name="Bouget F.Y."/>
            <person name="Carre I."/>
            <person name="Chateau A."/>
            <person name="Eyre-Walker A."/>
            <person name="Grimsley N."/>
            <person name="Moreau H."/>
            <person name="Piegu B."/>
            <person name="Rivals E."/>
            <person name="Schackwitz W."/>
            <person name="Van de Peer Y."/>
            <person name="Piganeau G."/>
        </authorList>
    </citation>
    <scope>NUCLEOTIDE SEQUENCE</scope>
    <source>
        <strain evidence="2">RCC4221</strain>
    </source>
</reference>
<dbReference type="OrthoDB" id="10396400at2759"/>
<feature type="region of interest" description="Disordered" evidence="1">
    <location>
        <begin position="142"/>
        <end position="167"/>
    </location>
</feature>
<name>A0A090M6Q7_OSTTA</name>
<organism evidence="2 4">
    <name type="scientific">Ostreococcus tauri</name>
    <name type="common">Marine green alga</name>
    <dbReference type="NCBI Taxonomy" id="70448"/>
    <lineage>
        <taxon>Eukaryota</taxon>
        <taxon>Viridiplantae</taxon>
        <taxon>Chlorophyta</taxon>
        <taxon>Mamiellophyceae</taxon>
        <taxon>Mamiellales</taxon>
        <taxon>Bathycoccaceae</taxon>
        <taxon>Ostreococcus</taxon>
    </lineage>
</organism>
<keyword evidence="4" id="KW-1185">Reference proteome</keyword>
<proteinExistence type="predicted"/>
<accession>A0A1Y5IMK2</accession>
<dbReference type="EMBL" id="KZ155776">
    <property type="protein sequence ID" value="OUS48185.1"/>
    <property type="molecule type" value="Genomic_DNA"/>
</dbReference>
<sequence length="372" mass="41703">MFRRDADDAPFTIDDEDPDPRRDESRDDDGDNDRRALLASLGPDAPPAHAVSAYETPRDVEIGPGVDADESDLVDDIFDSSEEARANANSSNVFCKCNLASSIMLISSMSLLVYSMVNPAARDAITRFALTSQTERHQFDNIKRDPKTGRPTVELMEGEDEEQEEDAKMGNWWRIESLKGSESPSKDHNQWDLSGLVLYSDYECTKTLTPQAFDAKVDFQSESATHKWQKRTEKGWGLLEGQEGRFIHEPLIGGSRISLRLLETPKCLKIGTCYETPKHRRALLQSSDEADALAAATEENSVCRDTNFPSTLGLYRHDKSTEEWSRMLQFTGTGKSDGVLDLKGAKHSVRTFNFKNAEFTNDGQKYFPKDSP</sequence>
<gene>
    <name evidence="3" type="ORF">BE221DRAFT_190566</name>
    <name evidence="2" type="ORF">OT_ostta05g00230</name>
</gene>
<accession>A0A090M6Q7</accession>
<evidence type="ECO:0000256" key="1">
    <source>
        <dbReference type="SAM" id="MobiDB-lite"/>
    </source>
</evidence>
<dbReference type="AlphaFoldDB" id="A0A090M6Q7"/>
<feature type="region of interest" description="Disordered" evidence="1">
    <location>
        <begin position="1"/>
        <end position="51"/>
    </location>
</feature>
<dbReference type="EMBL" id="CAID01000005">
    <property type="protein sequence ID" value="CEF97814.1"/>
    <property type="molecule type" value="Genomic_DNA"/>
</dbReference>
<dbReference type="InParanoid" id="A0A090M6Q7"/>
<dbReference type="Proteomes" id="UP000009170">
    <property type="component" value="Unassembled WGS sequence"/>
</dbReference>
<dbReference type="Proteomes" id="UP000195557">
    <property type="component" value="Unassembled WGS sequence"/>
</dbReference>
<evidence type="ECO:0000313" key="4">
    <source>
        <dbReference type="Proteomes" id="UP000009170"/>
    </source>
</evidence>
<protein>
    <submittedName>
        <fullName evidence="2">Unnamed product</fullName>
    </submittedName>
</protein>
<evidence type="ECO:0000313" key="3">
    <source>
        <dbReference type="EMBL" id="OUS48185.1"/>
    </source>
</evidence>
<evidence type="ECO:0000313" key="2">
    <source>
        <dbReference type="EMBL" id="CEF97814.1"/>
    </source>
</evidence>
<reference evidence="2 4" key="1">
    <citation type="journal article" date="2006" name="Proc. Natl. Acad. Sci. U.S.A.">
        <title>Genome analysis of the smallest free-living eukaryote Ostreococcus tauri unveils many unique features.</title>
        <authorList>
            <person name="Derelle E."/>
            <person name="Ferraz C."/>
            <person name="Rombauts S."/>
            <person name="Rouze P."/>
            <person name="Worden A.Z."/>
            <person name="Robbens S."/>
            <person name="Partensky F."/>
            <person name="Degroeve S."/>
            <person name="Echeynie S."/>
            <person name="Cooke R."/>
            <person name="Saeys Y."/>
            <person name="Wuyts J."/>
            <person name="Jabbari K."/>
            <person name="Bowler C."/>
            <person name="Panaud O."/>
            <person name="Piegu B."/>
            <person name="Ball S.G."/>
            <person name="Ral J.-P."/>
            <person name="Bouget F.-Y."/>
            <person name="Piganeau G."/>
            <person name="De Baets B."/>
            <person name="Picard A."/>
            <person name="Delseny M."/>
            <person name="Demaille J."/>
            <person name="Van de Peer Y."/>
            <person name="Moreau H."/>
        </authorList>
    </citation>
    <scope>NUCLEOTIDE SEQUENCE [LARGE SCALE GENOMIC DNA]</scope>
    <source>
        <strain evidence="2 4">OTTH0595</strain>
    </source>
</reference>
<accession>A0A454Y517</accession>